<accession>A0A1G2NED0</accession>
<dbReference type="Gene3D" id="3.30.930.10">
    <property type="entry name" value="Bira Bifunctional Protein, Domain 2"/>
    <property type="match status" value="1"/>
</dbReference>
<dbReference type="Pfam" id="PF03129">
    <property type="entry name" value="HGTP_anticodon"/>
    <property type="match status" value="1"/>
</dbReference>
<dbReference type="GO" id="GO:0005737">
    <property type="term" value="C:cytoplasm"/>
    <property type="evidence" value="ECO:0007669"/>
    <property type="project" value="InterPro"/>
</dbReference>
<evidence type="ECO:0000259" key="4">
    <source>
        <dbReference type="Pfam" id="PF03129"/>
    </source>
</evidence>
<dbReference type="InterPro" id="IPR004154">
    <property type="entry name" value="Anticodon-bd"/>
</dbReference>
<dbReference type="EMBL" id="MHSA01000012">
    <property type="protein sequence ID" value="OHA34440.1"/>
    <property type="molecule type" value="Genomic_DNA"/>
</dbReference>
<feature type="domain" description="Anticodon-binding" evidence="4">
    <location>
        <begin position="290"/>
        <end position="370"/>
    </location>
</feature>
<dbReference type="GO" id="GO:0006427">
    <property type="term" value="P:histidyl-tRNA aminoacylation"/>
    <property type="evidence" value="ECO:0007669"/>
    <property type="project" value="TreeGrafter"/>
</dbReference>
<reference evidence="5 6" key="1">
    <citation type="journal article" date="2016" name="Nat. Commun.">
        <title>Thousands of microbial genomes shed light on interconnected biogeochemical processes in an aquifer system.</title>
        <authorList>
            <person name="Anantharaman K."/>
            <person name="Brown C.T."/>
            <person name="Hug L.A."/>
            <person name="Sharon I."/>
            <person name="Castelle C.J."/>
            <person name="Probst A.J."/>
            <person name="Thomas B.C."/>
            <person name="Singh A."/>
            <person name="Wilkins M.J."/>
            <person name="Karaoz U."/>
            <person name="Brodie E.L."/>
            <person name="Williams K.H."/>
            <person name="Hubbard S.S."/>
            <person name="Banfield J.F."/>
        </authorList>
    </citation>
    <scope>NUCLEOTIDE SEQUENCE [LARGE SCALE GENOMIC DNA]</scope>
</reference>
<evidence type="ECO:0000256" key="2">
    <source>
        <dbReference type="ARBA" id="ARBA00023146"/>
    </source>
</evidence>
<comment type="similarity">
    <text evidence="1">Belongs to the class-II aminoacyl-tRNA synthetase family.</text>
</comment>
<name>A0A1G2NED0_9BACT</name>
<comment type="caution">
    <text evidence="5">The sequence shown here is derived from an EMBL/GenBank/DDBJ whole genome shotgun (WGS) entry which is preliminary data.</text>
</comment>
<dbReference type="SUPFAM" id="SSF52954">
    <property type="entry name" value="Class II aaRS ABD-related"/>
    <property type="match status" value="1"/>
</dbReference>
<dbReference type="InterPro" id="IPR036621">
    <property type="entry name" value="Anticodon-bd_dom_sf"/>
</dbReference>
<dbReference type="SUPFAM" id="SSF55681">
    <property type="entry name" value="Class II aaRS and biotin synthetases"/>
    <property type="match status" value="1"/>
</dbReference>
<proteinExistence type="inferred from homology"/>
<dbReference type="AlphaFoldDB" id="A0A1G2NED0"/>
<protein>
    <recommendedName>
        <fullName evidence="3">Histidyl-tRNA synthetase</fullName>
    </recommendedName>
</protein>
<dbReference type="InterPro" id="IPR004516">
    <property type="entry name" value="HisRS/HisZ"/>
</dbReference>
<keyword evidence="2" id="KW-0030">Aminoacyl-tRNA synthetase</keyword>
<keyword evidence="2" id="KW-0436">Ligase</keyword>
<dbReference type="PANTHER" id="PTHR43707">
    <property type="entry name" value="HISTIDYL-TRNA SYNTHETASE"/>
    <property type="match status" value="1"/>
</dbReference>
<gene>
    <name evidence="5" type="ORF">A2938_01170</name>
</gene>
<evidence type="ECO:0000256" key="3">
    <source>
        <dbReference type="ARBA" id="ARBA00030619"/>
    </source>
</evidence>
<dbReference type="InterPro" id="IPR045864">
    <property type="entry name" value="aa-tRNA-synth_II/BPL/LPL"/>
</dbReference>
<evidence type="ECO:0000313" key="5">
    <source>
        <dbReference type="EMBL" id="OHA34440.1"/>
    </source>
</evidence>
<evidence type="ECO:0000313" key="6">
    <source>
        <dbReference type="Proteomes" id="UP000177797"/>
    </source>
</evidence>
<evidence type="ECO:0000256" key="1">
    <source>
        <dbReference type="ARBA" id="ARBA00008226"/>
    </source>
</evidence>
<dbReference type="Proteomes" id="UP000177797">
    <property type="component" value="Unassembled WGS sequence"/>
</dbReference>
<sequence length="373" mass="42009">MHPPVPERTFSAPPARTAFGLSRVSEIPIYYGFVPIEAARVEREDRVEEKMALIRRYEEEKMDRMPQPVMLYRETRGKESDMLSAHLDLLGSYKSIAEAILIKTAIETLRATVAEPVTLYLNSLGDRDSFGRFTRELSAFYRKNIADMHAPCRQALKENVCSLLSCEHGVCVALRENAPKPISFLSDASRAHFKEVLEYLERLNLPYDIKEHLVGPAGICSHTIFEMRAENGEVLASGFRYNHLARRAGARREIPCLGATLFVRGRAGQARARSAAPRSPNIYFIQLGAEAKLRSLHIMELLRNAGLPVAQSIACEKLSTQIAHAESLKTPYFIIIGQKEALDDTALVRDRERSFQETLPVEKLAGFLKRLLK</sequence>
<dbReference type="GO" id="GO:0004821">
    <property type="term" value="F:histidine-tRNA ligase activity"/>
    <property type="evidence" value="ECO:0007669"/>
    <property type="project" value="TreeGrafter"/>
</dbReference>
<dbReference type="PANTHER" id="PTHR43707:SF1">
    <property type="entry name" value="HISTIDINE--TRNA LIGASE, MITOCHONDRIAL-RELATED"/>
    <property type="match status" value="1"/>
</dbReference>
<dbReference type="Gene3D" id="3.40.50.800">
    <property type="entry name" value="Anticodon-binding domain"/>
    <property type="match status" value="1"/>
</dbReference>
<organism evidence="5 6">
    <name type="scientific">Candidatus Taylorbacteria bacterium RIFCSPLOWO2_01_FULL_48_100</name>
    <dbReference type="NCBI Taxonomy" id="1802322"/>
    <lineage>
        <taxon>Bacteria</taxon>
        <taxon>Candidatus Tayloriibacteriota</taxon>
    </lineage>
</organism>